<evidence type="ECO:0000313" key="5">
    <source>
        <dbReference type="EMBL" id="UUI01067.1"/>
    </source>
</evidence>
<gene>
    <name evidence="5" type="ORF">NP439_13410</name>
</gene>
<evidence type="ECO:0000313" key="6">
    <source>
        <dbReference type="Proteomes" id="UP001059773"/>
    </source>
</evidence>
<dbReference type="PANTHER" id="PTHR44688">
    <property type="entry name" value="DNA-BINDING TRANSCRIPTIONAL ACTIVATOR DEVR_DOSR"/>
    <property type="match status" value="1"/>
</dbReference>
<sequence length="350" mass="40480">MLYSRDYWTEKSNHFWNMYNDSYLYREQMILCLQKQISFDAYCCTVVNPITLTTVGAITEASLEAIHQDILISEYLRDDVHLYRDLVGNNIKSARLSDTFSKQKSKRFTDILKPHQFSDEIRITLMDKGKCYGFLTLFKKGENRHFTDQEVLLLEVLSHIMGKALRSYFYIELEKCSETLYTGPGVIIIDQHLTLQLTNEAGKKYIDLLQEFERSKNTECLPKPFQAICSKLLTQKENSFSVFIPVADKMQLVASASFLQSGGSYKTMIAITINRASSKEMLEHLMETYALTAREQQVVTACLKGASTKEIATQFKISHYTVQDHLKVIFYKVGVRTRNELVWKLFAKHQ</sequence>
<dbReference type="PANTHER" id="PTHR44688:SF16">
    <property type="entry name" value="DNA-BINDING TRANSCRIPTIONAL ACTIVATOR DEVR_DOSR"/>
    <property type="match status" value="1"/>
</dbReference>
<dbReference type="RefSeq" id="WP_256706488.1">
    <property type="nucleotide sequence ID" value="NZ_CP101914.1"/>
</dbReference>
<keyword evidence="3" id="KW-0804">Transcription</keyword>
<dbReference type="InterPro" id="IPR016032">
    <property type="entry name" value="Sig_transdc_resp-reg_C-effctor"/>
</dbReference>
<name>A0ABY5JL92_9BACI</name>
<dbReference type="PROSITE" id="PS50043">
    <property type="entry name" value="HTH_LUXR_2"/>
    <property type="match status" value="1"/>
</dbReference>
<feature type="domain" description="HTH luxR-type" evidence="4">
    <location>
        <begin position="284"/>
        <end position="349"/>
    </location>
</feature>
<evidence type="ECO:0000259" key="4">
    <source>
        <dbReference type="PROSITE" id="PS50043"/>
    </source>
</evidence>
<keyword evidence="2" id="KW-0238">DNA-binding</keyword>
<dbReference type="SUPFAM" id="SSF46894">
    <property type="entry name" value="C-terminal effector domain of the bipartite response regulators"/>
    <property type="match status" value="1"/>
</dbReference>
<dbReference type="CDD" id="cd06170">
    <property type="entry name" value="LuxR_C_like"/>
    <property type="match status" value="1"/>
</dbReference>
<dbReference type="Proteomes" id="UP001059773">
    <property type="component" value="Chromosome"/>
</dbReference>
<reference evidence="5" key="1">
    <citation type="submission" date="2022-07" db="EMBL/GenBank/DDBJ databases">
        <title>FELIX.</title>
        <authorList>
            <person name="Wan K.H."/>
            <person name="Park S."/>
            <person name="Lawrence Q."/>
            <person name="Eichenberger J.P."/>
            <person name="Booth B.W."/>
            <person name="Piaggio A.J."/>
            <person name="Chandler J.C."/>
            <person name="Franklin A.B."/>
            <person name="Celniker S.E."/>
        </authorList>
    </citation>
    <scope>NUCLEOTIDE SEQUENCE</scope>
    <source>
        <strain evidence="5">QA-1986 374</strain>
    </source>
</reference>
<dbReference type="EMBL" id="CP101914">
    <property type="protein sequence ID" value="UUI01067.1"/>
    <property type="molecule type" value="Genomic_DNA"/>
</dbReference>
<dbReference type="InterPro" id="IPR036388">
    <property type="entry name" value="WH-like_DNA-bd_sf"/>
</dbReference>
<dbReference type="PRINTS" id="PR00038">
    <property type="entry name" value="HTHLUXR"/>
</dbReference>
<dbReference type="SMART" id="SM00421">
    <property type="entry name" value="HTH_LUXR"/>
    <property type="match status" value="1"/>
</dbReference>
<organism evidence="5 6">
    <name type="scientific">Oceanobacillus jeddahense</name>
    <dbReference type="NCBI Taxonomy" id="1462527"/>
    <lineage>
        <taxon>Bacteria</taxon>
        <taxon>Bacillati</taxon>
        <taxon>Bacillota</taxon>
        <taxon>Bacilli</taxon>
        <taxon>Bacillales</taxon>
        <taxon>Bacillaceae</taxon>
        <taxon>Oceanobacillus</taxon>
    </lineage>
</organism>
<dbReference type="InterPro" id="IPR000792">
    <property type="entry name" value="Tscrpt_reg_LuxR_C"/>
</dbReference>
<proteinExistence type="predicted"/>
<keyword evidence="6" id="KW-1185">Reference proteome</keyword>
<keyword evidence="1" id="KW-0805">Transcription regulation</keyword>
<dbReference type="Pfam" id="PF00196">
    <property type="entry name" value="GerE"/>
    <property type="match status" value="1"/>
</dbReference>
<accession>A0ABY5JL92</accession>
<dbReference type="Gene3D" id="1.10.10.10">
    <property type="entry name" value="Winged helix-like DNA-binding domain superfamily/Winged helix DNA-binding domain"/>
    <property type="match status" value="1"/>
</dbReference>
<protein>
    <submittedName>
        <fullName evidence="5">LuxR C-terminal-related transcriptional regulator</fullName>
    </submittedName>
</protein>
<dbReference type="SUPFAM" id="SSF55781">
    <property type="entry name" value="GAF domain-like"/>
    <property type="match status" value="1"/>
</dbReference>
<evidence type="ECO:0000256" key="2">
    <source>
        <dbReference type="ARBA" id="ARBA00023125"/>
    </source>
</evidence>
<evidence type="ECO:0000256" key="3">
    <source>
        <dbReference type="ARBA" id="ARBA00023163"/>
    </source>
</evidence>
<evidence type="ECO:0000256" key="1">
    <source>
        <dbReference type="ARBA" id="ARBA00023015"/>
    </source>
</evidence>